<feature type="compositionally biased region" description="Basic and acidic residues" evidence="1">
    <location>
        <begin position="71"/>
        <end position="80"/>
    </location>
</feature>
<dbReference type="STRING" id="1855823.MCCS_04770"/>
<evidence type="ECO:0000256" key="2">
    <source>
        <dbReference type="SAM" id="Phobius"/>
    </source>
</evidence>
<feature type="transmembrane region" description="Helical" evidence="2">
    <location>
        <begin position="34"/>
        <end position="56"/>
    </location>
</feature>
<dbReference type="OrthoDB" id="2418400at2"/>
<evidence type="ECO:0000313" key="4">
    <source>
        <dbReference type="Proteomes" id="UP000194154"/>
    </source>
</evidence>
<feature type="region of interest" description="Disordered" evidence="1">
    <location>
        <begin position="60"/>
        <end position="80"/>
    </location>
</feature>
<dbReference type="RefSeq" id="WP_086041826.1">
    <property type="nucleotide sequence ID" value="NZ_CBCRZA010000003.1"/>
</dbReference>
<keyword evidence="2" id="KW-0812">Transmembrane</keyword>
<dbReference type="KEGG" id="mcak:MCCS_04770"/>
<protein>
    <submittedName>
        <fullName evidence="3">Uncharacterized protein</fullName>
    </submittedName>
</protein>
<organism evidence="3 4">
    <name type="scientific">Macrococcoides canis</name>
    <dbReference type="NCBI Taxonomy" id="1855823"/>
    <lineage>
        <taxon>Bacteria</taxon>
        <taxon>Bacillati</taxon>
        <taxon>Bacillota</taxon>
        <taxon>Bacilli</taxon>
        <taxon>Bacillales</taxon>
        <taxon>Staphylococcaceae</taxon>
        <taxon>Macrococcoides</taxon>
    </lineage>
</organism>
<gene>
    <name evidence="3" type="ORF">MCCS_04770</name>
</gene>
<dbReference type="GeneID" id="35294620"/>
<proteinExistence type="predicted"/>
<name>A0A1W7AAM1_9STAP</name>
<reference evidence="3 4" key="1">
    <citation type="journal article" date="2017" name="Int. J. Syst. Evol. Microbiol.">
        <title>Macrococcus canis sp. nov., a skin bacterium associated with infections in dogs.</title>
        <authorList>
            <person name="Gobeli Brawand S."/>
            <person name="Cotting K."/>
            <person name="Gomez-Sanz E."/>
            <person name="Collaud A."/>
            <person name="Thomann A."/>
            <person name="Brodard I."/>
            <person name="Rodriguez-Campos S."/>
            <person name="Strauss C."/>
            <person name="Perreten V."/>
        </authorList>
    </citation>
    <scope>NUCLEOTIDE SEQUENCE [LARGE SCALE GENOMIC DNA]</scope>
    <source>
        <strain evidence="3 4">KM45013</strain>
    </source>
</reference>
<keyword evidence="2" id="KW-1133">Transmembrane helix</keyword>
<keyword evidence="2" id="KW-0472">Membrane</keyword>
<feature type="transmembrane region" description="Helical" evidence="2">
    <location>
        <begin position="7"/>
        <end position="28"/>
    </location>
</feature>
<keyword evidence="4" id="KW-1185">Reference proteome</keyword>
<evidence type="ECO:0000313" key="3">
    <source>
        <dbReference type="EMBL" id="ARQ06140.1"/>
    </source>
</evidence>
<sequence>MKNKTTIYVMLMMLIIATINLGLSYHYIFNVKGLMWMGFVSLFAAFLLIMLTVQYYKHQKKQDHSNINAHIKSEDDRILK</sequence>
<dbReference type="AlphaFoldDB" id="A0A1W7AAM1"/>
<evidence type="ECO:0000256" key="1">
    <source>
        <dbReference type="SAM" id="MobiDB-lite"/>
    </source>
</evidence>
<dbReference type="EMBL" id="CP021059">
    <property type="protein sequence ID" value="ARQ06140.1"/>
    <property type="molecule type" value="Genomic_DNA"/>
</dbReference>
<accession>A0A1W7AAM1</accession>
<dbReference type="Proteomes" id="UP000194154">
    <property type="component" value="Chromosome"/>
</dbReference>